<organism evidence="1 2">
    <name type="scientific">Dentiscutata erythropus</name>
    <dbReference type="NCBI Taxonomy" id="1348616"/>
    <lineage>
        <taxon>Eukaryota</taxon>
        <taxon>Fungi</taxon>
        <taxon>Fungi incertae sedis</taxon>
        <taxon>Mucoromycota</taxon>
        <taxon>Glomeromycotina</taxon>
        <taxon>Glomeromycetes</taxon>
        <taxon>Diversisporales</taxon>
        <taxon>Gigasporaceae</taxon>
        <taxon>Dentiscutata</taxon>
    </lineage>
</organism>
<feature type="non-terminal residue" evidence="1">
    <location>
        <position position="60"/>
    </location>
</feature>
<evidence type="ECO:0000313" key="1">
    <source>
        <dbReference type="EMBL" id="CAG8816004.1"/>
    </source>
</evidence>
<proteinExistence type="predicted"/>
<gene>
    <name evidence="1" type="ORF">DERYTH_LOCUS26209</name>
</gene>
<feature type="non-terminal residue" evidence="1">
    <location>
        <position position="1"/>
    </location>
</feature>
<dbReference type="EMBL" id="CAJVPY010053327">
    <property type="protein sequence ID" value="CAG8816004.1"/>
    <property type="molecule type" value="Genomic_DNA"/>
</dbReference>
<dbReference type="Proteomes" id="UP000789405">
    <property type="component" value="Unassembled WGS sequence"/>
</dbReference>
<sequence>PKHQQAAIQKKLNNIINTPLIILQNPQVTHTRGRPLGVYNYQTNNSTRRDLSGYKLVEHK</sequence>
<reference evidence="1" key="1">
    <citation type="submission" date="2021-06" db="EMBL/GenBank/DDBJ databases">
        <authorList>
            <person name="Kallberg Y."/>
            <person name="Tangrot J."/>
            <person name="Rosling A."/>
        </authorList>
    </citation>
    <scope>NUCLEOTIDE SEQUENCE</scope>
    <source>
        <strain evidence="1">MA453B</strain>
    </source>
</reference>
<keyword evidence="2" id="KW-1185">Reference proteome</keyword>
<protein>
    <submittedName>
        <fullName evidence="1">8526_t:CDS:1</fullName>
    </submittedName>
</protein>
<dbReference type="AlphaFoldDB" id="A0A9N9K864"/>
<accession>A0A9N9K864</accession>
<name>A0A9N9K864_9GLOM</name>
<comment type="caution">
    <text evidence="1">The sequence shown here is derived from an EMBL/GenBank/DDBJ whole genome shotgun (WGS) entry which is preliminary data.</text>
</comment>
<evidence type="ECO:0000313" key="2">
    <source>
        <dbReference type="Proteomes" id="UP000789405"/>
    </source>
</evidence>